<dbReference type="AlphaFoldDB" id="A0A5C5G1Y5"/>
<name>A0A5C5G1Y5_9BASI</name>
<sequence>MPALPPSPQLVSTGSRRPWSRFSKDDRGFVAALVAIAIFLLVASASHHPAVVDASLRLSSSLMRASGGSGGGGGGDPPVWASTQHGLVQKFFDEPFADHRATFVHAVIRSENETYRTEGAEWDRYVAVPVHIEKIPYYQAVHQIKSTKPDFVSHVDCMHSFAGKTYETRAFESYVGWVTFLGCPIPRELDALLDANPRKLLETTTNWVFKEGEGGLSKTLTLKAHCPEPESEFGVCLSPIWGHLDARETLEWRENMRLLGVKTVHWHARAAVVGDFVERYNYATGARDTFMYAPPMSLETYGHRNNMADNGLYADQIVYYISCKFRSHQLNPTRWLAHLDRDEDFIPKVFPPASLSAEESRAQLSHLLPDYFASLPEDLGTACYGKAYYTDLIDVSARVSPKVAATPPLELANIAKLSDPSPSVKCMHRVNAYEVASVHYGERWFPGFHSERFENGTEWMSDAVPFRFLHQFPRGGRLTLPDNYTAPYVRDDLEAYLALLWETREETWDRMGWGCDQMPCRFAPERV</sequence>
<evidence type="ECO:0000313" key="2">
    <source>
        <dbReference type="EMBL" id="TNY23140.1"/>
    </source>
</evidence>
<dbReference type="Proteomes" id="UP000311382">
    <property type="component" value="Unassembled WGS sequence"/>
</dbReference>
<protein>
    <submittedName>
        <fullName evidence="2">Uncharacterized protein</fullName>
    </submittedName>
</protein>
<feature type="region of interest" description="Disordered" evidence="1">
    <location>
        <begin position="1"/>
        <end position="20"/>
    </location>
</feature>
<gene>
    <name evidence="2" type="ORF">DMC30DRAFT_68336</name>
</gene>
<keyword evidence="3" id="KW-1185">Reference proteome</keyword>
<dbReference type="EMBL" id="SOZI01000015">
    <property type="protein sequence ID" value="TNY23140.1"/>
    <property type="molecule type" value="Genomic_DNA"/>
</dbReference>
<evidence type="ECO:0000313" key="3">
    <source>
        <dbReference type="Proteomes" id="UP000311382"/>
    </source>
</evidence>
<comment type="caution">
    <text evidence="2">The sequence shown here is derived from an EMBL/GenBank/DDBJ whole genome shotgun (WGS) entry which is preliminary data.</text>
</comment>
<proteinExistence type="predicted"/>
<dbReference type="OrthoDB" id="2533414at2759"/>
<reference evidence="2 3" key="1">
    <citation type="submission" date="2019-03" db="EMBL/GenBank/DDBJ databases">
        <title>Rhodosporidium diobovatum UCD-FST 08-225 genome sequencing, assembly, and annotation.</title>
        <authorList>
            <person name="Fakankun I.U."/>
            <person name="Fristensky B."/>
            <person name="Levin D.B."/>
        </authorList>
    </citation>
    <scope>NUCLEOTIDE SEQUENCE [LARGE SCALE GENOMIC DNA]</scope>
    <source>
        <strain evidence="2 3">UCD-FST 08-225</strain>
    </source>
</reference>
<organism evidence="2 3">
    <name type="scientific">Rhodotorula diobovata</name>
    <dbReference type="NCBI Taxonomy" id="5288"/>
    <lineage>
        <taxon>Eukaryota</taxon>
        <taxon>Fungi</taxon>
        <taxon>Dikarya</taxon>
        <taxon>Basidiomycota</taxon>
        <taxon>Pucciniomycotina</taxon>
        <taxon>Microbotryomycetes</taxon>
        <taxon>Sporidiobolales</taxon>
        <taxon>Sporidiobolaceae</taxon>
        <taxon>Rhodotorula</taxon>
    </lineage>
</organism>
<accession>A0A5C5G1Y5</accession>
<evidence type="ECO:0000256" key="1">
    <source>
        <dbReference type="SAM" id="MobiDB-lite"/>
    </source>
</evidence>